<dbReference type="InterPro" id="IPR016208">
    <property type="entry name" value="Ald_Oxase/xanthine_DH-like"/>
</dbReference>
<proteinExistence type="predicted"/>
<evidence type="ECO:0000313" key="3">
    <source>
        <dbReference type="EMBL" id="KAJ4962508.1"/>
    </source>
</evidence>
<feature type="compositionally biased region" description="Polar residues" evidence="2">
    <location>
        <begin position="77"/>
        <end position="87"/>
    </location>
</feature>
<keyword evidence="4" id="KW-1185">Reference proteome</keyword>
<dbReference type="GO" id="GO:0051536">
    <property type="term" value="F:iron-sulfur cluster binding"/>
    <property type="evidence" value="ECO:0007669"/>
    <property type="project" value="InterPro"/>
</dbReference>
<protein>
    <submittedName>
        <fullName evidence="3">Uncharacterized protein</fullName>
    </submittedName>
</protein>
<gene>
    <name evidence="3" type="ORF">NE237_022447</name>
</gene>
<evidence type="ECO:0000256" key="2">
    <source>
        <dbReference type="SAM" id="MobiDB-lite"/>
    </source>
</evidence>
<dbReference type="OrthoDB" id="661604at2759"/>
<dbReference type="GO" id="GO:0005506">
    <property type="term" value="F:iron ion binding"/>
    <property type="evidence" value="ECO:0007669"/>
    <property type="project" value="InterPro"/>
</dbReference>
<dbReference type="SUPFAM" id="SSF54292">
    <property type="entry name" value="2Fe-2S ferredoxin-like"/>
    <property type="match status" value="1"/>
</dbReference>
<dbReference type="Gene3D" id="3.10.20.30">
    <property type="match status" value="1"/>
</dbReference>
<accession>A0A9Q0K5U4</accession>
<evidence type="ECO:0000256" key="1">
    <source>
        <dbReference type="ARBA" id="ARBA00022505"/>
    </source>
</evidence>
<keyword evidence="1" id="KW-0500">Molybdenum</keyword>
<dbReference type="PANTHER" id="PTHR11908:SF132">
    <property type="entry name" value="ALDEHYDE OXIDASE 1-RELATED"/>
    <property type="match status" value="1"/>
</dbReference>
<dbReference type="InterPro" id="IPR036010">
    <property type="entry name" value="2Fe-2S_ferredoxin-like_sf"/>
</dbReference>
<dbReference type="GO" id="GO:0016491">
    <property type="term" value="F:oxidoreductase activity"/>
    <property type="evidence" value="ECO:0007669"/>
    <property type="project" value="InterPro"/>
</dbReference>
<dbReference type="InterPro" id="IPR012675">
    <property type="entry name" value="Beta-grasp_dom_sf"/>
</dbReference>
<reference evidence="3" key="1">
    <citation type="journal article" date="2023" name="Plant J.">
        <title>The genome of the king protea, Protea cynaroides.</title>
        <authorList>
            <person name="Chang J."/>
            <person name="Duong T.A."/>
            <person name="Schoeman C."/>
            <person name="Ma X."/>
            <person name="Roodt D."/>
            <person name="Barker N."/>
            <person name="Li Z."/>
            <person name="Van de Peer Y."/>
            <person name="Mizrachi E."/>
        </authorList>
    </citation>
    <scope>NUCLEOTIDE SEQUENCE</scope>
    <source>
        <tissue evidence="3">Young leaves</tissue>
    </source>
</reference>
<sequence>MLKDAALHTSRSTIGGTQKILLRFCDDENPHPKHFKEGGYGACVVLQSKYNPVLEQVEEFTVSSCQTLVCSLNGRSITTTEGLGNNKSRFHPSETENSGST</sequence>
<dbReference type="Proteomes" id="UP001141806">
    <property type="component" value="Unassembled WGS sequence"/>
</dbReference>
<feature type="region of interest" description="Disordered" evidence="2">
    <location>
        <begin position="77"/>
        <end position="101"/>
    </location>
</feature>
<organism evidence="3 4">
    <name type="scientific">Protea cynaroides</name>
    <dbReference type="NCBI Taxonomy" id="273540"/>
    <lineage>
        <taxon>Eukaryota</taxon>
        <taxon>Viridiplantae</taxon>
        <taxon>Streptophyta</taxon>
        <taxon>Embryophyta</taxon>
        <taxon>Tracheophyta</taxon>
        <taxon>Spermatophyta</taxon>
        <taxon>Magnoliopsida</taxon>
        <taxon>Proteales</taxon>
        <taxon>Proteaceae</taxon>
        <taxon>Protea</taxon>
    </lineage>
</organism>
<dbReference type="AlphaFoldDB" id="A0A9Q0K5U4"/>
<comment type="caution">
    <text evidence="3">The sequence shown here is derived from an EMBL/GenBank/DDBJ whole genome shotgun (WGS) entry which is preliminary data.</text>
</comment>
<name>A0A9Q0K5U4_9MAGN</name>
<evidence type="ECO:0000313" key="4">
    <source>
        <dbReference type="Proteomes" id="UP001141806"/>
    </source>
</evidence>
<dbReference type="EMBL" id="JAMYWD010000008">
    <property type="protein sequence ID" value="KAJ4962508.1"/>
    <property type="molecule type" value="Genomic_DNA"/>
</dbReference>
<dbReference type="PANTHER" id="PTHR11908">
    <property type="entry name" value="XANTHINE DEHYDROGENASE"/>
    <property type="match status" value="1"/>
</dbReference>